<dbReference type="PROSITE" id="PS00383">
    <property type="entry name" value="TYR_PHOSPHATASE_1"/>
    <property type="match status" value="1"/>
</dbReference>
<dbReference type="SMART" id="SM00194">
    <property type="entry name" value="PTPc"/>
    <property type="match status" value="1"/>
</dbReference>
<evidence type="ECO:0000259" key="12">
    <source>
        <dbReference type="PROSITE" id="PS50056"/>
    </source>
</evidence>
<dbReference type="Proteomes" id="UP000827092">
    <property type="component" value="Unassembled WGS sequence"/>
</dbReference>
<dbReference type="GO" id="GO:0005783">
    <property type="term" value="C:endoplasmic reticulum"/>
    <property type="evidence" value="ECO:0007669"/>
    <property type="project" value="UniProtKB-SubCell"/>
</dbReference>
<dbReference type="InterPro" id="IPR016130">
    <property type="entry name" value="Tyr_Pase_AS"/>
</dbReference>
<dbReference type="GO" id="GO:0048666">
    <property type="term" value="P:neuron development"/>
    <property type="evidence" value="ECO:0007669"/>
    <property type="project" value="UniProtKB-ARBA"/>
</dbReference>
<evidence type="ECO:0000313" key="14">
    <source>
        <dbReference type="Proteomes" id="UP000827092"/>
    </source>
</evidence>
<comment type="subcellular location">
    <subcellularLocation>
        <location evidence="1">Endomembrane system</location>
    </subcellularLocation>
</comment>
<evidence type="ECO:0000256" key="5">
    <source>
        <dbReference type="ARBA" id="ARBA00022801"/>
    </source>
</evidence>
<dbReference type="GO" id="GO:0046426">
    <property type="term" value="P:negative regulation of receptor signaling pathway via JAK-STAT"/>
    <property type="evidence" value="ECO:0007669"/>
    <property type="project" value="TreeGrafter"/>
</dbReference>
<gene>
    <name evidence="13" type="ORF">JTE90_021515</name>
</gene>
<dbReference type="GO" id="GO:0005634">
    <property type="term" value="C:nucleus"/>
    <property type="evidence" value="ECO:0007669"/>
    <property type="project" value="TreeGrafter"/>
</dbReference>
<name>A0AAV6VR83_9ARAC</name>
<evidence type="ECO:0000256" key="10">
    <source>
        <dbReference type="SAM" id="MobiDB-lite"/>
    </source>
</evidence>
<feature type="compositionally biased region" description="Basic and acidic residues" evidence="10">
    <location>
        <begin position="418"/>
        <end position="433"/>
    </location>
</feature>
<dbReference type="GO" id="GO:0070373">
    <property type="term" value="P:negative regulation of ERK1 and ERK2 cascade"/>
    <property type="evidence" value="ECO:0007669"/>
    <property type="project" value="TreeGrafter"/>
</dbReference>
<dbReference type="PROSITE" id="PS50056">
    <property type="entry name" value="TYR_PHOSPHATASE_2"/>
    <property type="match status" value="1"/>
</dbReference>
<dbReference type="AlphaFoldDB" id="A0AAV6VR83"/>
<feature type="active site" description="Phosphocysteine intermediate" evidence="8">
    <location>
        <position position="221"/>
    </location>
</feature>
<dbReference type="InterPro" id="IPR003595">
    <property type="entry name" value="Tyr_Pase_cat"/>
</dbReference>
<accession>A0AAV6VR83</accession>
<dbReference type="EMBL" id="JAFNEN010000041">
    <property type="protein sequence ID" value="KAG8198258.1"/>
    <property type="molecule type" value="Genomic_DNA"/>
</dbReference>
<feature type="domain" description="Tyrosine specific protein phosphatases" evidence="12">
    <location>
        <begin position="195"/>
        <end position="273"/>
    </location>
</feature>
<dbReference type="InterPro" id="IPR029021">
    <property type="entry name" value="Prot-tyrosine_phosphatase-like"/>
</dbReference>
<dbReference type="EC" id="3.1.3.48" evidence="3"/>
<evidence type="ECO:0000256" key="3">
    <source>
        <dbReference type="ARBA" id="ARBA00013064"/>
    </source>
</evidence>
<feature type="region of interest" description="Disordered" evidence="10">
    <location>
        <begin position="408"/>
        <end position="460"/>
    </location>
</feature>
<feature type="binding site" evidence="9">
    <location>
        <position position="187"/>
    </location>
    <ligand>
        <name>substrate</name>
    </ligand>
</feature>
<feature type="binding site" evidence="9">
    <location>
        <position position="267"/>
    </location>
    <ligand>
        <name>substrate</name>
    </ligand>
</feature>
<keyword evidence="5" id="KW-0378">Hydrolase</keyword>
<dbReference type="GO" id="GO:0019901">
    <property type="term" value="F:protein kinase binding"/>
    <property type="evidence" value="ECO:0007669"/>
    <property type="project" value="TreeGrafter"/>
</dbReference>
<dbReference type="CDD" id="cd14545">
    <property type="entry name" value="PTPc-N1_2"/>
    <property type="match status" value="1"/>
</dbReference>
<dbReference type="InterPro" id="IPR000387">
    <property type="entry name" value="Tyr_Pase_dom"/>
</dbReference>
<keyword evidence="4" id="KW-0597">Phosphoprotein</keyword>
<evidence type="ECO:0000256" key="9">
    <source>
        <dbReference type="PIRSR" id="PIRSR000926-2"/>
    </source>
</evidence>
<keyword evidence="7" id="KW-0472">Membrane</keyword>
<dbReference type="SUPFAM" id="SSF52799">
    <property type="entry name" value="(Phosphotyrosine protein) phosphatases II"/>
    <property type="match status" value="1"/>
</dbReference>
<dbReference type="InterPro" id="IPR000242">
    <property type="entry name" value="PTP_cat"/>
</dbReference>
<dbReference type="Gene3D" id="3.90.190.10">
    <property type="entry name" value="Protein tyrosine phosphatase superfamily"/>
    <property type="match status" value="1"/>
</dbReference>
<feature type="domain" description="Tyrosine-protein phosphatase" evidence="11">
    <location>
        <begin position="1"/>
        <end position="282"/>
    </location>
</feature>
<dbReference type="Pfam" id="PF00102">
    <property type="entry name" value="Y_phosphatase"/>
    <property type="match status" value="1"/>
</dbReference>
<dbReference type="GO" id="GO:0004726">
    <property type="term" value="F:non-membrane spanning protein tyrosine phosphatase activity"/>
    <property type="evidence" value="ECO:0007669"/>
    <property type="project" value="TreeGrafter"/>
</dbReference>
<comment type="similarity">
    <text evidence="2">Belongs to the protein-tyrosine phosphatase family. Non-receptor class 1 subfamily.</text>
</comment>
<reference evidence="13 14" key="1">
    <citation type="journal article" date="2022" name="Nat. Ecol. Evol.">
        <title>A masculinizing supergene underlies an exaggerated male reproductive morph in a spider.</title>
        <authorList>
            <person name="Hendrickx F."/>
            <person name="De Corte Z."/>
            <person name="Sonet G."/>
            <person name="Van Belleghem S.M."/>
            <person name="Kostlbacher S."/>
            <person name="Vangestel C."/>
        </authorList>
    </citation>
    <scope>NUCLEOTIDE SEQUENCE [LARGE SCALE GENOMIC DNA]</scope>
    <source>
        <strain evidence="13">W744_W776</strain>
    </source>
</reference>
<evidence type="ECO:0000256" key="7">
    <source>
        <dbReference type="ARBA" id="ARBA00023136"/>
    </source>
</evidence>
<feature type="compositionally biased region" description="Polar residues" evidence="10">
    <location>
        <begin position="408"/>
        <end position="417"/>
    </location>
</feature>
<feature type="binding site" evidence="9">
    <location>
        <begin position="221"/>
        <end position="227"/>
    </location>
    <ligand>
        <name>substrate</name>
    </ligand>
</feature>
<dbReference type="SMART" id="SM00404">
    <property type="entry name" value="PTPc_motif"/>
    <property type="match status" value="1"/>
</dbReference>
<evidence type="ECO:0000256" key="2">
    <source>
        <dbReference type="ARBA" id="ARBA00009701"/>
    </source>
</evidence>
<evidence type="ECO:0000259" key="11">
    <source>
        <dbReference type="PROSITE" id="PS50055"/>
    </source>
</evidence>
<dbReference type="PANTHER" id="PTHR46047:SF3">
    <property type="entry name" value="TYROSINE-PROTEIN PHOSPHATASE NON-RECEPTOR TYPE 61F"/>
    <property type="match status" value="1"/>
</dbReference>
<comment type="caution">
    <text evidence="13">The sequence shown here is derived from an EMBL/GenBank/DDBJ whole genome shotgun (WGS) entry which is preliminary data.</text>
</comment>
<organism evidence="13 14">
    <name type="scientific">Oedothorax gibbosus</name>
    <dbReference type="NCBI Taxonomy" id="931172"/>
    <lineage>
        <taxon>Eukaryota</taxon>
        <taxon>Metazoa</taxon>
        <taxon>Ecdysozoa</taxon>
        <taxon>Arthropoda</taxon>
        <taxon>Chelicerata</taxon>
        <taxon>Arachnida</taxon>
        <taxon>Araneae</taxon>
        <taxon>Araneomorphae</taxon>
        <taxon>Entelegynae</taxon>
        <taxon>Araneoidea</taxon>
        <taxon>Linyphiidae</taxon>
        <taxon>Erigoninae</taxon>
        <taxon>Oedothorax</taxon>
    </lineage>
</organism>
<dbReference type="PANTHER" id="PTHR46047">
    <property type="entry name" value="TYROSINE-PROTEIN PHOSPHATASE NON-RECEPTOR TYPE 61F"/>
    <property type="match status" value="1"/>
</dbReference>
<dbReference type="PRINTS" id="PR00700">
    <property type="entry name" value="PRTYPHPHTASE"/>
</dbReference>
<evidence type="ECO:0000256" key="6">
    <source>
        <dbReference type="ARBA" id="ARBA00022912"/>
    </source>
</evidence>
<evidence type="ECO:0000313" key="13">
    <source>
        <dbReference type="EMBL" id="KAG8198258.1"/>
    </source>
</evidence>
<evidence type="ECO:0000256" key="8">
    <source>
        <dbReference type="PIRSR" id="PIRSR000926-1"/>
    </source>
</evidence>
<dbReference type="PROSITE" id="PS50055">
    <property type="entry name" value="TYR_PHOSPHATASE_PTP"/>
    <property type="match status" value="1"/>
</dbReference>
<keyword evidence="6" id="KW-0904">Protein phosphatase</keyword>
<protein>
    <recommendedName>
        <fullName evidence="3">protein-tyrosine-phosphatase</fullName>
        <ecNumber evidence="3">3.1.3.48</ecNumber>
    </recommendedName>
</protein>
<evidence type="ECO:0000256" key="1">
    <source>
        <dbReference type="ARBA" id="ARBA00004308"/>
    </source>
</evidence>
<sequence length="460" mass="52772">MEKEFLDIDKRNGWNLLFQEIRNESCNFSYIIKEAKKVENKSLNRYRDVNPFDHSRVCLKRGDKDYINASLVNVPAAERSYILTQGPLPVTTGHFWLMVWEQKSKGILMLNRIIEKNSVKCHQYWPIGSVNGGSDDLFLTDVGLKVTFLNQSYESYYIIRKFLLTDFESQENESREIIQFHYTTWPDFGVPQSPGAFLNFLFSIRNSGVLENNVGPAVVHCSAGIGRSGTFCLVDSCLVLIEKNDPNSINVRQQLLDMRHFRMGLIQTPDQLRFSYVAIIEGSKMLLSNRPLQNMLRENENERKTCNINALNSKNASIDEIRTTDIIPPLPPRLLRNSDDFLNSGDNCITGILEKVEDNGNIEVCASKTNEKGDIIETHAYSEDTCSQSTESGKKTLLNTEIENKASSSQIPAISENSELRKRARKEREEKTAAKVQNIKKKQKESERWENRRSKKQRRN</sequence>
<proteinExistence type="inferred from homology"/>
<keyword evidence="14" id="KW-1185">Reference proteome</keyword>
<evidence type="ECO:0000256" key="4">
    <source>
        <dbReference type="ARBA" id="ARBA00022553"/>
    </source>
</evidence>
<dbReference type="InterPro" id="IPR051985">
    <property type="entry name" value="NR_tyrosine_phosphatase"/>
</dbReference>